<name>A0A8H7PAT5_9APHY</name>
<reference evidence="1" key="2">
    <citation type="journal article" name="Front. Microbiol.">
        <title>Degradative Capacity of Two Strains of Rhodonia placenta: From Phenotype to Genotype.</title>
        <authorList>
            <person name="Kolle M."/>
            <person name="Horta M.A.C."/>
            <person name="Nowrousian M."/>
            <person name="Ohm R.A."/>
            <person name="Benz J.P."/>
            <person name="Pilgard A."/>
        </authorList>
    </citation>
    <scope>NUCLEOTIDE SEQUENCE</scope>
    <source>
        <strain evidence="1">FPRL280</strain>
    </source>
</reference>
<reference evidence="1" key="1">
    <citation type="submission" date="2020-11" db="EMBL/GenBank/DDBJ databases">
        <authorList>
            <person name="Koelle M."/>
            <person name="Horta M.A.C."/>
            <person name="Nowrousian M."/>
            <person name="Ohm R.A."/>
            <person name="Benz P."/>
            <person name="Pilgard A."/>
        </authorList>
    </citation>
    <scope>NUCLEOTIDE SEQUENCE</scope>
    <source>
        <strain evidence="1">FPRL280</strain>
    </source>
</reference>
<accession>A0A8H7PAT5</accession>
<protein>
    <recommendedName>
        <fullName evidence="3">BTB domain-containing protein</fullName>
    </recommendedName>
</protein>
<gene>
    <name evidence="1" type="ORF">IEO21_00871</name>
</gene>
<dbReference type="AlphaFoldDB" id="A0A8H7PAT5"/>
<comment type="caution">
    <text evidence="1">The sequence shown here is derived from an EMBL/GenBank/DDBJ whole genome shotgun (WGS) entry which is preliminary data.</text>
</comment>
<proteinExistence type="predicted"/>
<evidence type="ECO:0000313" key="1">
    <source>
        <dbReference type="EMBL" id="KAF9821263.1"/>
    </source>
</evidence>
<dbReference type="EMBL" id="JADOXO010000005">
    <property type="protein sequence ID" value="KAF9821263.1"/>
    <property type="molecule type" value="Genomic_DNA"/>
</dbReference>
<organism evidence="1 2">
    <name type="scientific">Rhodonia placenta</name>
    <dbReference type="NCBI Taxonomy" id="104341"/>
    <lineage>
        <taxon>Eukaryota</taxon>
        <taxon>Fungi</taxon>
        <taxon>Dikarya</taxon>
        <taxon>Basidiomycota</taxon>
        <taxon>Agaricomycotina</taxon>
        <taxon>Agaricomycetes</taxon>
        <taxon>Polyporales</taxon>
        <taxon>Adustoporiaceae</taxon>
        <taxon>Rhodonia</taxon>
    </lineage>
</organism>
<evidence type="ECO:0000313" key="2">
    <source>
        <dbReference type="Proteomes" id="UP000639403"/>
    </source>
</evidence>
<sequence length="341" mass="37358">MDSPEWESVLQFVSEPLDMDIMSDKPIHETSSATPSQVPTPPLNPVVSISTTFFSGANLNPLSPDLVFLSSDAVFFYVHSEQVLGASENGFCGLLPAKQANPPPALKGFPRVEELGPIIALPESAHVVNVVLHTIYGISCAHYAPPLDVLLAALDALHEYGIPLKRYCTPSTPLFALILGQAPYNPIEVYALAARHDLYDLAVPISSHLLGYQLANLSDELVQKMGPVYLKRLFFLHLGRIDALKRLLLPPPHPHAPTADCDFTEQKKLTRAWALASAYLAWDARPDLSMAAIEAALRSLEEHLSCGVCKKALGERIKQLIVQWSVVKVRIEPPSLPIPYI</sequence>
<evidence type="ECO:0008006" key="3">
    <source>
        <dbReference type="Google" id="ProtNLM"/>
    </source>
</evidence>
<dbReference type="Proteomes" id="UP000639403">
    <property type="component" value="Unassembled WGS sequence"/>
</dbReference>